<keyword evidence="1" id="KW-1133">Transmembrane helix</keyword>
<evidence type="ECO:0000313" key="3">
    <source>
        <dbReference type="Proteomes" id="UP000659630"/>
    </source>
</evidence>
<keyword evidence="1" id="KW-0812">Transmembrane</keyword>
<dbReference type="EMBL" id="JACONZ010000001">
    <property type="protein sequence ID" value="MBC5580754.1"/>
    <property type="molecule type" value="Genomic_DNA"/>
</dbReference>
<protein>
    <submittedName>
        <fullName evidence="2">Arsenic efflux protein</fullName>
    </submittedName>
</protein>
<proteinExistence type="predicted"/>
<gene>
    <name evidence="2" type="ORF">H8S23_04485</name>
</gene>
<feature type="transmembrane region" description="Helical" evidence="1">
    <location>
        <begin position="168"/>
        <end position="188"/>
    </location>
</feature>
<feature type="transmembrane region" description="Helical" evidence="1">
    <location>
        <begin position="12"/>
        <end position="29"/>
    </location>
</feature>
<dbReference type="RefSeq" id="WP_186887084.1">
    <property type="nucleotide sequence ID" value="NZ_JACONZ010000001.1"/>
</dbReference>
<dbReference type="NCBIfam" id="NF037962">
    <property type="entry name" value="arsenic_eff"/>
    <property type="match status" value="1"/>
</dbReference>
<evidence type="ECO:0000256" key="1">
    <source>
        <dbReference type="SAM" id="Phobius"/>
    </source>
</evidence>
<feature type="transmembrane region" description="Helical" evidence="1">
    <location>
        <begin position="105"/>
        <end position="124"/>
    </location>
</feature>
<dbReference type="Pfam" id="PF11449">
    <property type="entry name" value="ArsP_2"/>
    <property type="match status" value="2"/>
</dbReference>
<feature type="transmembrane region" description="Helical" evidence="1">
    <location>
        <begin position="228"/>
        <end position="249"/>
    </location>
</feature>
<organism evidence="2 3">
    <name type="scientific">Anaerofilum hominis</name>
    <dbReference type="NCBI Taxonomy" id="2763016"/>
    <lineage>
        <taxon>Bacteria</taxon>
        <taxon>Bacillati</taxon>
        <taxon>Bacillota</taxon>
        <taxon>Clostridia</taxon>
        <taxon>Eubacteriales</taxon>
        <taxon>Oscillospiraceae</taxon>
        <taxon>Anaerofilum</taxon>
    </lineage>
</organism>
<dbReference type="Proteomes" id="UP000659630">
    <property type="component" value="Unassembled WGS sequence"/>
</dbReference>
<reference evidence="2" key="1">
    <citation type="submission" date="2020-08" db="EMBL/GenBank/DDBJ databases">
        <title>Genome public.</title>
        <authorList>
            <person name="Liu C."/>
            <person name="Sun Q."/>
        </authorList>
    </citation>
    <scope>NUCLEOTIDE SEQUENCE</scope>
    <source>
        <strain evidence="2">BX8</strain>
    </source>
</reference>
<dbReference type="InterPro" id="IPR021552">
    <property type="entry name" value="ArsP_2"/>
</dbReference>
<accession>A0A923I7V9</accession>
<keyword evidence="1" id="KW-0472">Membrane</keyword>
<comment type="caution">
    <text evidence="2">The sequence shown here is derived from an EMBL/GenBank/DDBJ whole genome shotgun (WGS) entry which is preliminary data.</text>
</comment>
<name>A0A923I7V9_9FIRM</name>
<feature type="transmembrane region" description="Helical" evidence="1">
    <location>
        <begin position="200"/>
        <end position="222"/>
    </location>
</feature>
<keyword evidence="3" id="KW-1185">Reference proteome</keyword>
<feature type="transmembrane region" description="Helical" evidence="1">
    <location>
        <begin position="261"/>
        <end position="280"/>
    </location>
</feature>
<dbReference type="AlphaFoldDB" id="A0A923I7V9"/>
<sequence>MLELLLDTLIDAAKMLPFLFLACLLVEVAEHRQNGRLMRLLSGEGKIGFLAGAVLGTVPQCGFSAMAANLYAGRVITLGTLLAVFIATSDEAFLVLLASPGALPALGGLIAVKFVLAAGTGFAVDFLLRRRLVRAGVVADHEQIHCPCEHEEGEQSVWRAAVLHTLEVLFYVVVFSFVIHVAMEYFGGELLTGWLSRTRLLQPILAALIGLIPNCAASVLLAQLYLSGAITFASLAAGLSSAAGIGLVVLFRSNRGLKKNLLITAALFAVSAAAGLVLSVF</sequence>
<evidence type="ECO:0000313" key="2">
    <source>
        <dbReference type="EMBL" id="MBC5580754.1"/>
    </source>
</evidence>